<reference evidence="3 4" key="1">
    <citation type="submission" date="2018-09" db="EMBL/GenBank/DDBJ databases">
        <title>Paenibacillus aracenensis nov. sp. isolated from a cave in southern Spain.</title>
        <authorList>
            <person name="Jurado V."/>
            <person name="Gutierrez-Patricio S."/>
            <person name="Gonzalez-Pimentel J.L."/>
            <person name="Miller A.Z."/>
            <person name="Laiz L."/>
            <person name="Saiz-Jimenez C."/>
        </authorList>
    </citation>
    <scope>NUCLEOTIDE SEQUENCE [LARGE SCALE GENOMIC DNA]</scope>
    <source>
        <strain evidence="3 4">DSM 22867</strain>
    </source>
</reference>
<dbReference type="EMBL" id="QXQA01000004">
    <property type="protein sequence ID" value="RIX53639.1"/>
    <property type="molecule type" value="Genomic_DNA"/>
</dbReference>
<feature type="transmembrane region" description="Helical" evidence="2">
    <location>
        <begin position="12"/>
        <end position="34"/>
    </location>
</feature>
<feature type="region of interest" description="Disordered" evidence="1">
    <location>
        <begin position="236"/>
        <end position="255"/>
    </location>
</feature>
<evidence type="ECO:0000256" key="2">
    <source>
        <dbReference type="SAM" id="Phobius"/>
    </source>
</evidence>
<evidence type="ECO:0000313" key="4">
    <source>
        <dbReference type="Proteomes" id="UP000266482"/>
    </source>
</evidence>
<dbReference type="OrthoDB" id="2663086at2"/>
<feature type="transmembrane region" description="Helical" evidence="2">
    <location>
        <begin position="40"/>
        <end position="58"/>
    </location>
</feature>
<feature type="compositionally biased region" description="Basic and acidic residues" evidence="1">
    <location>
        <begin position="429"/>
        <end position="438"/>
    </location>
</feature>
<feature type="transmembrane region" description="Helical" evidence="2">
    <location>
        <begin position="153"/>
        <end position="171"/>
    </location>
</feature>
<gene>
    <name evidence="3" type="ORF">D3P08_09430</name>
</gene>
<name>A0A3A1UYK7_9BACL</name>
<protein>
    <submittedName>
        <fullName evidence="3">DUF4129 domain-containing protein</fullName>
    </submittedName>
</protein>
<comment type="caution">
    <text evidence="3">The sequence shown here is derived from an EMBL/GenBank/DDBJ whole genome shotgun (WGS) entry which is preliminary data.</text>
</comment>
<dbReference type="AlphaFoldDB" id="A0A3A1UYK7"/>
<keyword evidence="2" id="KW-1133">Transmembrane helix</keyword>
<sequence length="438" mass="50293">MMNNRRTSLWLSLVRAYVELVFYLPLALAASHYLLPASQMLWWIITLPIVYGAWAAILRENSRIRVFVRVLLALLLGFAHSLLTAVLTGTEWDLVPIAACGLLGALFADRGFIQWRAGWSAAFSSFHMVIGVGAYIAMQPIKLLALKELADYSFVWNIGAVVSILLFFILANERHLNSESVDAHNSPTLKASKRLNRLWIGLLLGLIGFLMIFRQLREWVEETLRSFFQSLFSGIEEEPPKAPEPEPMPEPQGLPPMEPQKESWFMNMLELVLQVAAYMLVAAAAIAVIYLFVKYVYRGILALIQKLSSKERLKQEEEGAYTDEVESLVDSKFQWRKRSRREKTRDTGWDELTSNAERIRYLYKTWLQTERERGYEAKPYLSPRETALEAGASAGERLTNEQSSFIQLYEEARYGEREPSGEAVSQHRIRLEHERKRK</sequence>
<dbReference type="Proteomes" id="UP000266482">
    <property type="component" value="Unassembled WGS sequence"/>
</dbReference>
<feature type="compositionally biased region" description="Pro residues" evidence="1">
    <location>
        <begin position="245"/>
        <end position="255"/>
    </location>
</feature>
<keyword evidence="4" id="KW-1185">Reference proteome</keyword>
<organism evidence="3 4">
    <name type="scientific">Paenibacillus nanensis</name>
    <dbReference type="NCBI Taxonomy" id="393251"/>
    <lineage>
        <taxon>Bacteria</taxon>
        <taxon>Bacillati</taxon>
        <taxon>Bacillota</taxon>
        <taxon>Bacilli</taxon>
        <taxon>Bacillales</taxon>
        <taxon>Paenibacillaceae</taxon>
        <taxon>Paenibacillus</taxon>
    </lineage>
</organism>
<feature type="transmembrane region" description="Helical" evidence="2">
    <location>
        <begin position="94"/>
        <end position="112"/>
    </location>
</feature>
<feature type="transmembrane region" description="Helical" evidence="2">
    <location>
        <begin position="70"/>
        <end position="88"/>
    </location>
</feature>
<feature type="transmembrane region" description="Helical" evidence="2">
    <location>
        <begin position="198"/>
        <end position="216"/>
    </location>
</feature>
<evidence type="ECO:0000256" key="1">
    <source>
        <dbReference type="SAM" id="MobiDB-lite"/>
    </source>
</evidence>
<feature type="transmembrane region" description="Helical" evidence="2">
    <location>
        <begin position="271"/>
        <end position="293"/>
    </location>
</feature>
<keyword evidence="2" id="KW-0472">Membrane</keyword>
<feature type="transmembrane region" description="Helical" evidence="2">
    <location>
        <begin position="119"/>
        <end position="141"/>
    </location>
</feature>
<proteinExistence type="predicted"/>
<dbReference type="RefSeq" id="WP_119599310.1">
    <property type="nucleotide sequence ID" value="NZ_QXQA01000004.1"/>
</dbReference>
<evidence type="ECO:0000313" key="3">
    <source>
        <dbReference type="EMBL" id="RIX53639.1"/>
    </source>
</evidence>
<feature type="region of interest" description="Disordered" evidence="1">
    <location>
        <begin position="414"/>
        <end position="438"/>
    </location>
</feature>
<keyword evidence="2" id="KW-0812">Transmembrane</keyword>
<accession>A0A3A1UYK7</accession>